<evidence type="ECO:0000256" key="4">
    <source>
        <dbReference type="ARBA" id="ARBA00022801"/>
    </source>
</evidence>
<comment type="similarity">
    <text evidence="2 7">Belongs to the peptidase M14 family.</text>
</comment>
<evidence type="ECO:0000256" key="3">
    <source>
        <dbReference type="ARBA" id="ARBA00022670"/>
    </source>
</evidence>
<gene>
    <name evidence="9" type="ORF">J0X13_05440</name>
</gene>
<dbReference type="EMBL" id="JAFLND010000001">
    <property type="protein sequence ID" value="MBO0329982.1"/>
    <property type="molecule type" value="Genomic_DNA"/>
</dbReference>
<reference evidence="9 10" key="1">
    <citation type="submission" date="2021-03" db="EMBL/GenBank/DDBJ databases">
        <title>Muricauda sp. CAU 1631 isolated from Incheon.</title>
        <authorList>
            <person name="Kim W."/>
        </authorList>
    </citation>
    <scope>NUCLEOTIDE SEQUENCE [LARGE SCALE GENOMIC DNA]</scope>
    <source>
        <strain evidence="9 10">CAU 1631</strain>
    </source>
</reference>
<dbReference type="InterPro" id="IPR000834">
    <property type="entry name" value="Peptidase_M14"/>
</dbReference>
<dbReference type="CDD" id="cd06239">
    <property type="entry name" value="M14-like"/>
    <property type="match status" value="1"/>
</dbReference>
<keyword evidence="6" id="KW-0482">Metalloprotease</keyword>
<sequence length="367" mass="41500">MMDYSVYKEKSIEGRYITMESIGSCLSKLSTAPIPIGDSVNGVEIKAFKLGSGDKKVLMWSQMHGNESTTTKALCDMFNFLGSNEPLAKNILKHSTLMIVPILNPDGAIVYTRENINKIDLNRDAKNLSQPESRALRELFESFEPDFCFNLHDQRTLFSAGKTNKPATVSFLSPASNKDRHITPTREVAMKLIVAMDSMLQNHIPGQVGRYDDGFNDNCVGDTFQKFGAPTVLFESGHYPGDYSREKTREYIFWSLLEALKTIVENRIDCFKTGDYFSIPNNQKLFFDVLILNPTIVNPEIETGHAVGIRYKEVLDGDKITFKPEIAEIGPLEEFYGHQTIECIDNKDFGFRTSQKEILDLLLNFNK</sequence>
<keyword evidence="10" id="KW-1185">Reference proteome</keyword>
<accession>A0ABS3EW55</accession>
<proteinExistence type="inferred from homology"/>
<comment type="caution">
    <text evidence="9">The sequence shown here is derived from an EMBL/GenBank/DDBJ whole genome shotgun (WGS) entry which is preliminary data.</text>
</comment>
<evidence type="ECO:0000256" key="7">
    <source>
        <dbReference type="PROSITE-ProRule" id="PRU01379"/>
    </source>
</evidence>
<evidence type="ECO:0000313" key="10">
    <source>
        <dbReference type="Proteomes" id="UP000664163"/>
    </source>
</evidence>
<dbReference type="SUPFAM" id="SSF53187">
    <property type="entry name" value="Zn-dependent exopeptidases"/>
    <property type="match status" value="1"/>
</dbReference>
<dbReference type="Proteomes" id="UP000664163">
    <property type="component" value="Unassembled WGS sequence"/>
</dbReference>
<dbReference type="PANTHER" id="PTHR11705">
    <property type="entry name" value="PROTEASE FAMILY M14 CARBOXYPEPTIDASE A,B"/>
    <property type="match status" value="1"/>
</dbReference>
<evidence type="ECO:0000313" key="9">
    <source>
        <dbReference type="EMBL" id="MBO0329982.1"/>
    </source>
</evidence>
<comment type="cofactor">
    <cofactor evidence="1">
        <name>Zn(2+)</name>
        <dbReference type="ChEBI" id="CHEBI:29105"/>
    </cofactor>
</comment>
<protein>
    <submittedName>
        <fullName evidence="9">Peptidase M14</fullName>
    </submittedName>
</protein>
<evidence type="ECO:0000259" key="8">
    <source>
        <dbReference type="PROSITE" id="PS52035"/>
    </source>
</evidence>
<keyword evidence="4" id="KW-0378">Hydrolase</keyword>
<evidence type="ECO:0000256" key="1">
    <source>
        <dbReference type="ARBA" id="ARBA00001947"/>
    </source>
</evidence>
<evidence type="ECO:0000256" key="2">
    <source>
        <dbReference type="ARBA" id="ARBA00005988"/>
    </source>
</evidence>
<name>A0ABS3EW55_9FLAO</name>
<feature type="domain" description="Peptidase M14" evidence="8">
    <location>
        <begin position="3"/>
        <end position="267"/>
    </location>
</feature>
<keyword evidence="5" id="KW-0862">Zinc</keyword>
<evidence type="ECO:0000256" key="6">
    <source>
        <dbReference type="ARBA" id="ARBA00023049"/>
    </source>
</evidence>
<comment type="caution">
    <text evidence="7">Lacks conserved residue(s) required for the propagation of feature annotation.</text>
</comment>
<keyword evidence="3" id="KW-0645">Protease</keyword>
<organism evidence="9 10">
    <name type="scientific">[Muricauda] lutisoli</name>
    <dbReference type="NCBI Taxonomy" id="2816035"/>
    <lineage>
        <taxon>Bacteria</taxon>
        <taxon>Pseudomonadati</taxon>
        <taxon>Bacteroidota</taxon>
        <taxon>Flavobacteriia</taxon>
        <taxon>Flavobacteriales</taxon>
        <taxon>Flavobacteriaceae</taxon>
        <taxon>Allomuricauda</taxon>
    </lineage>
</organism>
<dbReference type="SMART" id="SM00631">
    <property type="entry name" value="Zn_pept"/>
    <property type="match status" value="1"/>
</dbReference>
<evidence type="ECO:0000256" key="5">
    <source>
        <dbReference type="ARBA" id="ARBA00022833"/>
    </source>
</evidence>
<dbReference type="Gene3D" id="3.40.630.10">
    <property type="entry name" value="Zn peptidases"/>
    <property type="match status" value="1"/>
</dbReference>
<dbReference type="PANTHER" id="PTHR11705:SF143">
    <property type="entry name" value="SLL0236 PROTEIN"/>
    <property type="match status" value="1"/>
</dbReference>
<dbReference type="Pfam" id="PF00246">
    <property type="entry name" value="Peptidase_M14"/>
    <property type="match status" value="1"/>
</dbReference>
<dbReference type="PROSITE" id="PS52035">
    <property type="entry name" value="PEPTIDASE_M14"/>
    <property type="match status" value="1"/>
</dbReference>